<accession>A0ABW5JQ78</accession>
<dbReference type="PANTHER" id="PTHR42839">
    <property type="entry name" value="ISOCHORISMATE SYNTHASE ENTC"/>
    <property type="match status" value="1"/>
</dbReference>
<reference evidence="3" key="1">
    <citation type="journal article" date="2019" name="Int. J. Syst. Evol. Microbiol.">
        <title>The Global Catalogue of Microorganisms (GCM) 10K type strain sequencing project: providing services to taxonomists for standard genome sequencing and annotation.</title>
        <authorList>
            <consortium name="The Broad Institute Genomics Platform"/>
            <consortium name="The Broad Institute Genome Sequencing Center for Infectious Disease"/>
            <person name="Wu L."/>
            <person name="Ma J."/>
        </authorList>
    </citation>
    <scope>NUCLEOTIDE SEQUENCE [LARGE SCALE GENOMIC DNA]</scope>
    <source>
        <strain evidence="3">KCTC 42903</strain>
    </source>
</reference>
<dbReference type="PANTHER" id="PTHR42839:SF2">
    <property type="entry name" value="ISOCHORISMATE SYNTHASE ENTC"/>
    <property type="match status" value="1"/>
</dbReference>
<evidence type="ECO:0000259" key="1">
    <source>
        <dbReference type="Pfam" id="PF00425"/>
    </source>
</evidence>
<gene>
    <name evidence="2" type="ORF">ACFSQS_03865</name>
</gene>
<dbReference type="Gene3D" id="3.60.120.10">
    <property type="entry name" value="Anthranilate synthase"/>
    <property type="match status" value="1"/>
</dbReference>
<name>A0ABW5JQ78_9FLAO</name>
<dbReference type="RefSeq" id="WP_388014375.1">
    <property type="nucleotide sequence ID" value="NZ_JBHUDT010000001.1"/>
</dbReference>
<keyword evidence="3" id="KW-1185">Reference proteome</keyword>
<evidence type="ECO:0000313" key="2">
    <source>
        <dbReference type="EMBL" id="MFD2534232.1"/>
    </source>
</evidence>
<dbReference type="Pfam" id="PF00425">
    <property type="entry name" value="Chorismate_bind"/>
    <property type="match status" value="2"/>
</dbReference>
<dbReference type="EMBL" id="JBHULK010000001">
    <property type="protein sequence ID" value="MFD2534232.1"/>
    <property type="molecule type" value="Genomic_DNA"/>
</dbReference>
<feature type="domain" description="Chorismate-utilising enzyme C-terminal" evidence="1">
    <location>
        <begin position="333"/>
        <end position="376"/>
    </location>
</feature>
<proteinExistence type="predicted"/>
<protein>
    <submittedName>
        <fullName evidence="2">Chorismate-binding protein</fullName>
    </submittedName>
</protein>
<dbReference type="InterPro" id="IPR015890">
    <property type="entry name" value="Chorismate_C"/>
</dbReference>
<dbReference type="SUPFAM" id="SSF56322">
    <property type="entry name" value="ADC synthase"/>
    <property type="match status" value="1"/>
</dbReference>
<comment type="caution">
    <text evidence="2">The sequence shown here is derived from an EMBL/GenBank/DDBJ whole genome shotgun (WGS) entry which is preliminary data.</text>
</comment>
<dbReference type="InterPro" id="IPR005801">
    <property type="entry name" value="ADC_synthase"/>
</dbReference>
<organism evidence="2 3">
    <name type="scientific">Gelatiniphilus marinus</name>
    <dbReference type="NCBI Taxonomy" id="1759464"/>
    <lineage>
        <taxon>Bacteria</taxon>
        <taxon>Pseudomonadati</taxon>
        <taxon>Bacteroidota</taxon>
        <taxon>Flavobacteriia</taxon>
        <taxon>Flavobacteriales</taxon>
        <taxon>Flavobacteriaceae</taxon>
        <taxon>Gelatiniphilus</taxon>
    </lineage>
</organism>
<evidence type="ECO:0000313" key="3">
    <source>
        <dbReference type="Proteomes" id="UP001597441"/>
    </source>
</evidence>
<feature type="domain" description="Chorismate-utilising enzyme C-terminal" evidence="1">
    <location>
        <begin position="110"/>
        <end position="312"/>
    </location>
</feature>
<dbReference type="Proteomes" id="UP001597441">
    <property type="component" value="Unassembled WGS sequence"/>
</dbReference>
<sequence>MTLEDFFNRIETQYSNQLPFVVYRKPNEDTVKAILQQTSNLFFTQDFTDKGFVFSPFNAAEDSVLIPIENSEVISISQQFVISEFMQSAVEVKAGNHSDSSFAQIENESKNHHINLIKKGIKAIAENALEKVVLSRQETVGLSAETNPISIFKKLLNTYKSAFAYCWYHPKVGLWLGATPETLIKIEGKQLSIMALAGTQDYKGTLDVVWKAKEKDEQQIVTYFITESLKPLIEHIKIAETETVKAGNLLHLKTMISARLQAHAKLKDIVSVLHPTPAVCGFPKLDAKQFILKNENYNREFYTGFLGELNFDSTKAPRSGKRNIENRAYAINKKSTQLYVNLRCMQLKDSKALIYVGGGITESSIPESEWDETVSKSQTIKRVL</sequence>